<dbReference type="InterPro" id="IPR035994">
    <property type="entry name" value="Nucleoside_phosphorylase_sf"/>
</dbReference>
<dbReference type="Gene3D" id="3.40.50.1580">
    <property type="entry name" value="Nucleoside phosphorylase domain"/>
    <property type="match status" value="1"/>
</dbReference>
<accession>A0AA39WV29</accession>
<dbReference type="PANTHER" id="PTHR46082">
    <property type="entry name" value="ATP/GTP-BINDING PROTEIN-RELATED"/>
    <property type="match status" value="1"/>
</dbReference>
<dbReference type="GO" id="GO:0003824">
    <property type="term" value="F:catalytic activity"/>
    <property type="evidence" value="ECO:0007669"/>
    <property type="project" value="InterPro"/>
</dbReference>
<evidence type="ECO:0000259" key="1">
    <source>
        <dbReference type="Pfam" id="PF01048"/>
    </source>
</evidence>
<gene>
    <name evidence="2" type="ORF">DIS24_g11345</name>
</gene>
<keyword evidence="3" id="KW-1185">Reference proteome</keyword>
<dbReference type="SUPFAM" id="SSF53167">
    <property type="entry name" value="Purine and uridine phosphorylases"/>
    <property type="match status" value="1"/>
</dbReference>
<dbReference type="PANTHER" id="PTHR46082:SF11">
    <property type="entry name" value="AAA+ ATPASE DOMAIN-CONTAINING PROTEIN-RELATED"/>
    <property type="match status" value="1"/>
</dbReference>
<dbReference type="InterPro" id="IPR000845">
    <property type="entry name" value="Nucleoside_phosphorylase_d"/>
</dbReference>
<dbReference type="EMBL" id="JAUJDW010000158">
    <property type="protein sequence ID" value="KAK0622158.1"/>
    <property type="molecule type" value="Genomic_DNA"/>
</dbReference>
<feature type="domain" description="Nucleoside phosphorylase" evidence="1">
    <location>
        <begin position="12"/>
        <end position="276"/>
    </location>
</feature>
<evidence type="ECO:0000313" key="3">
    <source>
        <dbReference type="Proteomes" id="UP001175001"/>
    </source>
</evidence>
<dbReference type="Proteomes" id="UP001175001">
    <property type="component" value="Unassembled WGS sequence"/>
</dbReference>
<name>A0AA39WV29_9PEZI</name>
<dbReference type="InterPro" id="IPR053137">
    <property type="entry name" value="NLR-like"/>
</dbReference>
<organism evidence="2 3">
    <name type="scientific">Lasiodiplodia hormozganensis</name>
    <dbReference type="NCBI Taxonomy" id="869390"/>
    <lineage>
        <taxon>Eukaryota</taxon>
        <taxon>Fungi</taxon>
        <taxon>Dikarya</taxon>
        <taxon>Ascomycota</taxon>
        <taxon>Pezizomycotina</taxon>
        <taxon>Dothideomycetes</taxon>
        <taxon>Dothideomycetes incertae sedis</taxon>
        <taxon>Botryosphaeriales</taxon>
        <taxon>Botryosphaeriaceae</taxon>
        <taxon>Lasiodiplodia</taxon>
    </lineage>
</organism>
<proteinExistence type="predicted"/>
<dbReference type="Pfam" id="PF01048">
    <property type="entry name" value="PNP_UDP_1"/>
    <property type="match status" value="1"/>
</dbReference>
<protein>
    <recommendedName>
        <fullName evidence="1">Nucleoside phosphorylase domain-containing protein</fullName>
    </recommendedName>
</protein>
<dbReference type="AlphaFoldDB" id="A0AA39WV29"/>
<sequence length="301" mass="32214">MTECLDADAYTVGWIAALPHELAAAIAVLDDVHQGVPKNWEQPETDNNYYSWGRIGTHNIVLACLPNGVYGTNPAAVVSTSMLSSFPHIRVGLMVGIGAGVPGTKGDIHLGDVVISKPGSKSGGVVQWDRGQELDDGEFVRTGTLNKPPLALLTALSGLETKKHLRQINLGGMAQKVAESYPDFGCPAVQDKRPKGPELLFGIIASGNKVIKNEKMRAKIVELAGPDTMCIEMEAAGLMDSFPCLVIRGICDWADSHKNDQWHNYAATTASAAAKELLLVLNARKVEGTKKAAEVVDGMFR</sequence>
<comment type="caution">
    <text evidence="2">The sequence shown here is derived from an EMBL/GenBank/DDBJ whole genome shotgun (WGS) entry which is preliminary data.</text>
</comment>
<evidence type="ECO:0000313" key="2">
    <source>
        <dbReference type="EMBL" id="KAK0622158.1"/>
    </source>
</evidence>
<dbReference type="GO" id="GO:0009116">
    <property type="term" value="P:nucleoside metabolic process"/>
    <property type="evidence" value="ECO:0007669"/>
    <property type="project" value="InterPro"/>
</dbReference>
<reference evidence="2" key="1">
    <citation type="submission" date="2023-06" db="EMBL/GenBank/DDBJ databases">
        <title>Multi-omics analyses reveal the molecular pathogenesis toolkit of Lasiodiplodia hormozganensis, a cross-kingdom pathogen.</title>
        <authorList>
            <person name="Felix C."/>
            <person name="Meneses R."/>
            <person name="Goncalves M.F.M."/>
            <person name="Tilleman L."/>
            <person name="Duarte A.S."/>
            <person name="Jorrin-Novo J.V."/>
            <person name="Van De Peer Y."/>
            <person name="Deforce D."/>
            <person name="Van Nieuwerburgh F."/>
            <person name="Esteves A.C."/>
            <person name="Alves A."/>
        </authorList>
    </citation>
    <scope>NUCLEOTIDE SEQUENCE</scope>
    <source>
        <strain evidence="2">CBS 339.90</strain>
    </source>
</reference>